<evidence type="ECO:0000313" key="2">
    <source>
        <dbReference type="Proteomes" id="UP001319060"/>
    </source>
</evidence>
<gene>
    <name evidence="1" type="ORF">JYA64_09920</name>
</gene>
<dbReference type="Gene3D" id="3.40.50.450">
    <property type="match status" value="1"/>
</dbReference>
<organism evidence="1 2">
    <name type="scientific">Fictibacillus barbaricus</name>
    <dbReference type="NCBI Taxonomy" id="182136"/>
    <lineage>
        <taxon>Bacteria</taxon>
        <taxon>Bacillati</taxon>
        <taxon>Bacillota</taxon>
        <taxon>Bacilli</taxon>
        <taxon>Bacillales</taxon>
        <taxon>Fictibacillaceae</taxon>
        <taxon>Fictibacillus</taxon>
    </lineage>
</organism>
<accession>A0ABS2ZCW9</accession>
<keyword evidence="2" id="KW-1185">Reference proteome</keyword>
<evidence type="ECO:0000313" key="1">
    <source>
        <dbReference type="EMBL" id="MBN3545611.1"/>
    </source>
</evidence>
<sequence>MKFYIASGFQNKDVVKDLTYEIQEKLEWELTYDWTQNERAVTKEDLCTIGVKEYEAVLESDVVIVILPGGKGCHTEMGIALGNMKQVILYDPNGMLNNLNEATTFYFLPQINHWNGNIEKLQRLCSSSDAYCASL</sequence>
<protein>
    <submittedName>
        <fullName evidence="1">Group-specific protein</fullName>
    </submittedName>
</protein>
<dbReference type="RefSeq" id="WP_188402482.1">
    <property type="nucleotide sequence ID" value="NZ_BMCE01000002.1"/>
</dbReference>
<comment type="caution">
    <text evidence="1">The sequence shown here is derived from an EMBL/GenBank/DDBJ whole genome shotgun (WGS) entry which is preliminary data.</text>
</comment>
<proteinExistence type="predicted"/>
<dbReference type="Proteomes" id="UP001319060">
    <property type="component" value="Unassembled WGS sequence"/>
</dbReference>
<reference evidence="1 2" key="1">
    <citation type="submission" date="2021-01" db="EMBL/GenBank/DDBJ databases">
        <title>Genome Sequencing of Type Strains.</title>
        <authorList>
            <person name="Lemaire J.F."/>
            <person name="Inderbitzin P."/>
            <person name="Collins S.B."/>
            <person name="Wespe N."/>
            <person name="Knight-Connoni V."/>
        </authorList>
    </citation>
    <scope>NUCLEOTIDE SEQUENCE [LARGE SCALE GENOMIC DNA]</scope>
    <source>
        <strain evidence="1 2">DSM 14730</strain>
    </source>
</reference>
<name>A0ABS2ZCW9_9BACL</name>
<dbReference type="EMBL" id="JAFHKS010000043">
    <property type="protein sequence ID" value="MBN3545611.1"/>
    <property type="molecule type" value="Genomic_DNA"/>
</dbReference>